<dbReference type="InParanoid" id="A0A0G4FQW7"/>
<keyword evidence="4" id="KW-1185">Reference proteome</keyword>
<sequence>MTKTSPAEVRELIVKIQQKEGLSGTLNDHYFAKVFKLLDPDGNNSVDKSEFFGQFNKFWKHRRRYLTGEEGGTMNPAPAAGPAETDALTESDLKALWNAYSGGDEKMDHGEVRKLVDRIREKEGIPGTLQDVYYKKIFKMLDPDNSGFVDWSEFKANFNRFWRHKKRYLSEGELRALWDHYDKDKSGALSRTELRVLLEKIRYRDGEREALSDSFLNEVFRMLDPDNSGEITWEEFSTRFNDFWTRRKRRSGADGVSAATSAPKLTDEELRTLWDHYDTDGSGYLDRNEIRVLLEKIRIRDGVPDPLPEPFVQMVFQELDPDGSNRIDFDEFRAKFNDFWVRRSGRFMAATRPSATELRVRQARIMIGVPLSLEALRLDERAAGVRQSLESCPGLFWGPNAPPWKGPLPW</sequence>
<dbReference type="GO" id="GO:0005829">
    <property type="term" value="C:cytosol"/>
    <property type="evidence" value="ECO:0007669"/>
    <property type="project" value="TreeGrafter"/>
</dbReference>
<feature type="domain" description="EF-hand" evidence="2">
    <location>
        <begin position="26"/>
        <end position="61"/>
    </location>
</feature>
<dbReference type="SUPFAM" id="SSF47473">
    <property type="entry name" value="EF-hand"/>
    <property type="match status" value="3"/>
</dbReference>
<protein>
    <recommendedName>
        <fullName evidence="2">EF-hand domain-containing protein</fullName>
    </recommendedName>
</protein>
<dbReference type="GO" id="GO:0005509">
    <property type="term" value="F:calcium ion binding"/>
    <property type="evidence" value="ECO:0007669"/>
    <property type="project" value="InterPro"/>
</dbReference>
<proteinExistence type="predicted"/>
<dbReference type="PANTHER" id="PTHR19972">
    <property type="entry name" value="CALBINDIN"/>
    <property type="match status" value="1"/>
</dbReference>
<dbReference type="InterPro" id="IPR011992">
    <property type="entry name" value="EF-hand-dom_pair"/>
</dbReference>
<evidence type="ECO:0000256" key="1">
    <source>
        <dbReference type="ARBA" id="ARBA00022837"/>
    </source>
</evidence>
<feature type="domain" description="EF-hand" evidence="2">
    <location>
        <begin position="265"/>
        <end position="300"/>
    </location>
</feature>
<feature type="domain" description="EF-hand" evidence="2">
    <location>
        <begin position="129"/>
        <end position="164"/>
    </location>
</feature>
<evidence type="ECO:0000259" key="2">
    <source>
        <dbReference type="PROSITE" id="PS50222"/>
    </source>
</evidence>
<evidence type="ECO:0000313" key="4">
    <source>
        <dbReference type="Proteomes" id="UP000041254"/>
    </source>
</evidence>
<dbReference type="VEuPathDB" id="CryptoDB:Vbra_9416"/>
<dbReference type="EMBL" id="CDMY01000479">
    <property type="protein sequence ID" value="CEM16616.1"/>
    <property type="molecule type" value="Genomic_DNA"/>
</dbReference>
<dbReference type="Pfam" id="PF13499">
    <property type="entry name" value="EF-hand_7"/>
    <property type="match status" value="2"/>
</dbReference>
<dbReference type="InterPro" id="IPR002048">
    <property type="entry name" value="EF_hand_dom"/>
</dbReference>
<keyword evidence="1" id="KW-0106">Calcium</keyword>
<dbReference type="Proteomes" id="UP000041254">
    <property type="component" value="Unassembled WGS sequence"/>
</dbReference>
<dbReference type="InterPro" id="IPR018247">
    <property type="entry name" value="EF_Hand_1_Ca_BS"/>
</dbReference>
<dbReference type="Gene3D" id="1.10.238.10">
    <property type="entry name" value="EF-hand"/>
    <property type="match status" value="3"/>
</dbReference>
<dbReference type="PROSITE" id="PS50222">
    <property type="entry name" value="EF_HAND_2"/>
    <property type="match status" value="6"/>
</dbReference>
<reference evidence="3 4" key="1">
    <citation type="submission" date="2014-11" db="EMBL/GenBank/DDBJ databases">
        <authorList>
            <person name="Zhu J."/>
            <person name="Qi W."/>
            <person name="Song R."/>
        </authorList>
    </citation>
    <scope>NUCLEOTIDE SEQUENCE [LARGE SCALE GENOMIC DNA]</scope>
</reference>
<gene>
    <name evidence="3" type="ORF">Vbra_9416</name>
</gene>
<evidence type="ECO:0000313" key="3">
    <source>
        <dbReference type="EMBL" id="CEM16616.1"/>
    </source>
</evidence>
<feature type="domain" description="EF-hand" evidence="2">
    <location>
        <begin position="211"/>
        <end position="246"/>
    </location>
</feature>
<dbReference type="Pfam" id="PF13202">
    <property type="entry name" value="EF-hand_5"/>
    <property type="match status" value="1"/>
</dbReference>
<accession>A0A0G4FQW7</accession>
<dbReference type="GO" id="GO:0005634">
    <property type="term" value="C:nucleus"/>
    <property type="evidence" value="ECO:0007669"/>
    <property type="project" value="TreeGrafter"/>
</dbReference>
<dbReference type="PhylomeDB" id="A0A0G4FQW7"/>
<dbReference type="OrthoDB" id="428774at2759"/>
<dbReference type="PROSITE" id="PS00018">
    <property type="entry name" value="EF_HAND_1"/>
    <property type="match status" value="6"/>
</dbReference>
<dbReference type="PANTHER" id="PTHR19972:SF10">
    <property type="entry name" value="CALBINDIN-32"/>
    <property type="match status" value="1"/>
</dbReference>
<dbReference type="GO" id="GO:0051480">
    <property type="term" value="P:regulation of cytosolic calcium ion concentration"/>
    <property type="evidence" value="ECO:0007669"/>
    <property type="project" value="TreeGrafter"/>
</dbReference>
<name>A0A0G4FQW7_VITBC</name>
<dbReference type="InterPro" id="IPR051001">
    <property type="entry name" value="Calbindin_Ca-bind"/>
</dbReference>
<dbReference type="AlphaFoldDB" id="A0A0G4FQW7"/>
<organism evidence="3 4">
    <name type="scientific">Vitrella brassicaformis (strain CCMP3155)</name>
    <dbReference type="NCBI Taxonomy" id="1169540"/>
    <lineage>
        <taxon>Eukaryota</taxon>
        <taxon>Sar</taxon>
        <taxon>Alveolata</taxon>
        <taxon>Colpodellida</taxon>
        <taxon>Vitrellaceae</taxon>
        <taxon>Vitrella</taxon>
    </lineage>
</organism>
<dbReference type="SMART" id="SM00054">
    <property type="entry name" value="EFh"/>
    <property type="match status" value="6"/>
</dbReference>
<feature type="domain" description="EF-hand" evidence="2">
    <location>
        <begin position="169"/>
        <end position="204"/>
    </location>
</feature>
<feature type="domain" description="EF-hand" evidence="2">
    <location>
        <begin position="307"/>
        <end position="342"/>
    </location>
</feature>
<dbReference type="STRING" id="1169540.A0A0G4FQW7"/>